<keyword evidence="4" id="KW-1185">Reference proteome</keyword>
<feature type="non-terminal residue" evidence="2">
    <location>
        <position position="1"/>
    </location>
</feature>
<dbReference type="EMBL" id="CAJOBC010018076">
    <property type="protein sequence ID" value="CAF4035660.1"/>
    <property type="molecule type" value="Genomic_DNA"/>
</dbReference>
<dbReference type="OrthoDB" id="1607513at2759"/>
<feature type="region of interest" description="Disordered" evidence="1">
    <location>
        <begin position="26"/>
        <end position="50"/>
    </location>
</feature>
<evidence type="ECO:0000313" key="3">
    <source>
        <dbReference type="EMBL" id="CAF4035660.1"/>
    </source>
</evidence>
<evidence type="ECO:0000313" key="4">
    <source>
        <dbReference type="Proteomes" id="UP000663829"/>
    </source>
</evidence>
<sequence length="50" mass="5870">IFKANGRIDAGLRKHLGNSHKLVEYLYPSQKKQRPKVQPITPERKRDLDE</sequence>
<comment type="caution">
    <text evidence="2">The sequence shown here is derived from an EMBL/GenBank/DDBJ whole genome shotgun (WGS) entry which is preliminary data.</text>
</comment>
<protein>
    <submittedName>
        <fullName evidence="2">Uncharacterized protein</fullName>
    </submittedName>
</protein>
<feature type="non-terminal residue" evidence="2">
    <location>
        <position position="50"/>
    </location>
</feature>
<dbReference type="AlphaFoldDB" id="A0A816HFK0"/>
<evidence type="ECO:0000256" key="1">
    <source>
        <dbReference type="SAM" id="MobiDB-lite"/>
    </source>
</evidence>
<organism evidence="2 4">
    <name type="scientific">Didymodactylos carnosus</name>
    <dbReference type="NCBI Taxonomy" id="1234261"/>
    <lineage>
        <taxon>Eukaryota</taxon>
        <taxon>Metazoa</taxon>
        <taxon>Spiralia</taxon>
        <taxon>Gnathifera</taxon>
        <taxon>Rotifera</taxon>
        <taxon>Eurotatoria</taxon>
        <taxon>Bdelloidea</taxon>
        <taxon>Philodinida</taxon>
        <taxon>Philodinidae</taxon>
        <taxon>Didymodactylos</taxon>
    </lineage>
</organism>
<name>A0A816HFK0_9BILA</name>
<accession>A0A816HFK0</accession>
<dbReference type="Proteomes" id="UP000681722">
    <property type="component" value="Unassembled WGS sequence"/>
</dbReference>
<dbReference type="Proteomes" id="UP000663829">
    <property type="component" value="Unassembled WGS sequence"/>
</dbReference>
<proteinExistence type="predicted"/>
<gene>
    <name evidence="2" type="ORF">GPM918_LOCUS46781</name>
    <name evidence="3" type="ORF">SRO942_LOCUS26705</name>
</gene>
<reference evidence="2" key="1">
    <citation type="submission" date="2021-02" db="EMBL/GenBank/DDBJ databases">
        <authorList>
            <person name="Nowell W R."/>
        </authorList>
    </citation>
    <scope>NUCLEOTIDE SEQUENCE</scope>
</reference>
<dbReference type="EMBL" id="CAJNOQ010073196">
    <property type="protein sequence ID" value="CAF1687904.1"/>
    <property type="molecule type" value="Genomic_DNA"/>
</dbReference>
<evidence type="ECO:0000313" key="2">
    <source>
        <dbReference type="EMBL" id="CAF1687904.1"/>
    </source>
</evidence>